<evidence type="ECO:0000313" key="2">
    <source>
        <dbReference type="Proteomes" id="UP001602119"/>
    </source>
</evidence>
<dbReference type="PROSITE" id="PS51257">
    <property type="entry name" value="PROKAR_LIPOPROTEIN"/>
    <property type="match status" value="1"/>
</dbReference>
<keyword evidence="2" id="KW-1185">Reference proteome</keyword>
<reference evidence="1 2" key="1">
    <citation type="submission" date="2024-10" db="EMBL/GenBank/DDBJ databases">
        <title>The Natural Products Discovery Center: Release of the First 8490 Sequenced Strains for Exploring Actinobacteria Biosynthetic Diversity.</title>
        <authorList>
            <person name="Kalkreuter E."/>
            <person name="Kautsar S.A."/>
            <person name="Yang D."/>
            <person name="Bader C.D."/>
            <person name="Teijaro C.N."/>
            <person name="Fluegel L."/>
            <person name="Davis C.M."/>
            <person name="Simpson J.R."/>
            <person name="Lauterbach L."/>
            <person name="Steele A.D."/>
            <person name="Gui C."/>
            <person name="Meng S."/>
            <person name="Li G."/>
            <person name="Viehrig K."/>
            <person name="Ye F."/>
            <person name="Su P."/>
            <person name="Kiefer A.F."/>
            <person name="Nichols A."/>
            <person name="Cepeda A.J."/>
            <person name="Yan W."/>
            <person name="Fan B."/>
            <person name="Jiang Y."/>
            <person name="Adhikari A."/>
            <person name="Zheng C.-J."/>
            <person name="Schuster L."/>
            <person name="Cowan T.M."/>
            <person name="Smanski M.J."/>
            <person name="Chevrette M.G."/>
            <person name="De Carvalho L.P.S."/>
            <person name="Shen B."/>
        </authorList>
    </citation>
    <scope>NUCLEOTIDE SEQUENCE [LARGE SCALE GENOMIC DNA]</scope>
    <source>
        <strain evidence="1 2">NPDC001281</strain>
    </source>
</reference>
<gene>
    <name evidence="1" type="ORF">ACFY05_23245</name>
</gene>
<comment type="caution">
    <text evidence="1">The sequence shown here is derived from an EMBL/GenBank/DDBJ whole genome shotgun (WGS) entry which is preliminary data.</text>
</comment>
<evidence type="ECO:0000313" key="1">
    <source>
        <dbReference type="EMBL" id="MFF4775773.1"/>
    </source>
</evidence>
<sequence>MRRGLRNAMVALCGATLAGCGLIGGVFGDGVPTFSLPLDAYELGPVDRAQVLRARFALITECLQQYRIDFQAPAVEPATYPKNADYLGWMDDRQVRRYGYAGPPGHASIMATDGFEPYSVTDEQFYVLTGKIKRFHGKAVPPGGCEAKVDSVLNQGAKGVPATEVTKTFNRKEVQGLADNASDAAWQDERVKAAERSWSDCMKRAGFDYRTPVDAMGDPRWATTAANDEIEPPRGTPEEIRTALADSACRREVDYYGIREAVYTEHQNKIITDHRGRLNTIRLLNEARLANAIKVLNGEIAVSW</sequence>
<proteinExistence type="predicted"/>
<organism evidence="1 2">
    <name type="scientific">Microtetraspora fusca</name>
    <dbReference type="NCBI Taxonomy" id="1997"/>
    <lineage>
        <taxon>Bacteria</taxon>
        <taxon>Bacillati</taxon>
        <taxon>Actinomycetota</taxon>
        <taxon>Actinomycetes</taxon>
        <taxon>Streptosporangiales</taxon>
        <taxon>Streptosporangiaceae</taxon>
        <taxon>Microtetraspora</taxon>
    </lineage>
</organism>
<dbReference type="RefSeq" id="WP_218006901.1">
    <property type="nucleotide sequence ID" value="NZ_BBYK01000047.1"/>
</dbReference>
<dbReference type="EMBL" id="JBIAXI010000014">
    <property type="protein sequence ID" value="MFF4775773.1"/>
    <property type="molecule type" value="Genomic_DNA"/>
</dbReference>
<accession>A0ABW6V8X1</accession>
<name>A0ABW6V8X1_MICFU</name>
<protein>
    <recommendedName>
        <fullName evidence="3">Lipoprotein</fullName>
    </recommendedName>
</protein>
<evidence type="ECO:0008006" key="3">
    <source>
        <dbReference type="Google" id="ProtNLM"/>
    </source>
</evidence>
<dbReference type="Proteomes" id="UP001602119">
    <property type="component" value="Unassembled WGS sequence"/>
</dbReference>